<protein>
    <submittedName>
        <fullName evidence="1">Uncharacterized protein</fullName>
    </submittedName>
</protein>
<reference evidence="1" key="1">
    <citation type="submission" date="2021-09" db="EMBL/GenBank/DDBJ databases">
        <authorList>
            <consortium name="AG Swart"/>
            <person name="Singh M."/>
            <person name="Singh A."/>
            <person name="Seah K."/>
            <person name="Emmerich C."/>
        </authorList>
    </citation>
    <scope>NUCLEOTIDE SEQUENCE</scope>
    <source>
        <strain evidence="1">ATCC30299</strain>
    </source>
</reference>
<dbReference type="EMBL" id="CAJZBQ010000017">
    <property type="protein sequence ID" value="CAG9316999.1"/>
    <property type="molecule type" value="Genomic_DNA"/>
</dbReference>
<keyword evidence="2" id="KW-1185">Reference proteome</keyword>
<proteinExistence type="predicted"/>
<gene>
    <name evidence="1" type="ORF">BSTOLATCC_MIC17626</name>
</gene>
<dbReference type="Proteomes" id="UP001162131">
    <property type="component" value="Unassembled WGS sequence"/>
</dbReference>
<sequence length="138" mass="15895">MNPLKIPAPNSILLMDERLQKLKEEVALIEKEIEPITKILPPQGTKIFPIQKPQMETRYQGLPTIEPEPPKKIQLRPQINEEYKRTLQYCPNIMSGYDINVQEAQFLSEVQSLPIPPKLTIESTLLFSFLESQAKKIV</sequence>
<comment type="caution">
    <text evidence="1">The sequence shown here is derived from an EMBL/GenBank/DDBJ whole genome shotgun (WGS) entry which is preliminary data.</text>
</comment>
<organism evidence="1 2">
    <name type="scientific">Blepharisma stoltei</name>
    <dbReference type="NCBI Taxonomy" id="1481888"/>
    <lineage>
        <taxon>Eukaryota</taxon>
        <taxon>Sar</taxon>
        <taxon>Alveolata</taxon>
        <taxon>Ciliophora</taxon>
        <taxon>Postciliodesmatophora</taxon>
        <taxon>Heterotrichea</taxon>
        <taxon>Heterotrichida</taxon>
        <taxon>Blepharismidae</taxon>
        <taxon>Blepharisma</taxon>
    </lineage>
</organism>
<dbReference type="AlphaFoldDB" id="A0AAU9ISH1"/>
<name>A0AAU9ISH1_9CILI</name>
<evidence type="ECO:0000313" key="2">
    <source>
        <dbReference type="Proteomes" id="UP001162131"/>
    </source>
</evidence>
<accession>A0AAU9ISH1</accession>
<evidence type="ECO:0000313" key="1">
    <source>
        <dbReference type="EMBL" id="CAG9316999.1"/>
    </source>
</evidence>